<organism evidence="2 3">
    <name type="scientific">Geomonas limicola</name>
    <dbReference type="NCBI Taxonomy" id="2740186"/>
    <lineage>
        <taxon>Bacteria</taxon>
        <taxon>Pseudomonadati</taxon>
        <taxon>Thermodesulfobacteriota</taxon>
        <taxon>Desulfuromonadia</taxon>
        <taxon>Geobacterales</taxon>
        <taxon>Geobacteraceae</taxon>
        <taxon>Geomonas</taxon>
    </lineage>
</organism>
<comment type="caution">
    <text evidence="2">The sequence shown here is derived from an EMBL/GenBank/DDBJ whole genome shotgun (WGS) entry which is preliminary data.</text>
</comment>
<dbReference type="InterPro" id="IPR001029">
    <property type="entry name" value="Flagellin_N"/>
</dbReference>
<evidence type="ECO:0000313" key="2">
    <source>
        <dbReference type="EMBL" id="GFO70874.1"/>
    </source>
</evidence>
<dbReference type="AlphaFoldDB" id="A0A6V8NGL3"/>
<proteinExistence type="predicted"/>
<protein>
    <recommendedName>
        <fullName evidence="1">Flagellin N-terminal domain-containing protein</fullName>
    </recommendedName>
</protein>
<dbReference type="PANTHER" id="PTHR42792">
    <property type="entry name" value="FLAGELLIN"/>
    <property type="match status" value="1"/>
</dbReference>
<name>A0A6V8NGL3_9BACT</name>
<dbReference type="EMBL" id="BLXZ01000014">
    <property type="protein sequence ID" value="GFO70874.1"/>
    <property type="molecule type" value="Genomic_DNA"/>
</dbReference>
<sequence length="272" mass="28608">MGISDISLTAGMRTNLLNLQDTSTLLNRTQARLASGKQVNSALDNPTNYFAAQNANQRANDFASRKDSMSEAVQTVSAANAGITAITGLIQAAKGISQSALSTSDTTVQSKLAAQYDTIRTQIDQMSSDASYKGLNLLSSSNTLTVNFNENASSSLNVIGFLGNSSGLSLSATSGNWQATSSITSDAAKMDSAITSLRTSTQTLAANLNIITTRQNFTDNMINTLQTGADNLTLADMNQEGANMLMLQTRQSLSTTSLSMSSQAAQAVLKLF</sequence>
<evidence type="ECO:0000313" key="3">
    <source>
        <dbReference type="Proteomes" id="UP000587586"/>
    </source>
</evidence>
<dbReference type="PANTHER" id="PTHR42792:SF2">
    <property type="entry name" value="FLAGELLIN"/>
    <property type="match status" value="1"/>
</dbReference>
<reference evidence="3" key="1">
    <citation type="submission" date="2020-06" db="EMBL/GenBank/DDBJ databases">
        <title>Draft genomic sequecing of Geomonas sp. Red745.</title>
        <authorList>
            <person name="Itoh H."/>
            <person name="Xu Z.X."/>
            <person name="Ushijima N."/>
            <person name="Masuda Y."/>
            <person name="Shiratori Y."/>
            <person name="Senoo K."/>
        </authorList>
    </citation>
    <scope>NUCLEOTIDE SEQUENCE [LARGE SCALE GENOMIC DNA]</scope>
    <source>
        <strain evidence="3">Red745</strain>
    </source>
</reference>
<accession>A0A6V8NGL3</accession>
<dbReference type="Proteomes" id="UP000587586">
    <property type="component" value="Unassembled WGS sequence"/>
</dbReference>
<dbReference type="GO" id="GO:0009288">
    <property type="term" value="C:bacterial-type flagellum"/>
    <property type="evidence" value="ECO:0007669"/>
    <property type="project" value="InterPro"/>
</dbReference>
<dbReference type="RefSeq" id="WP_183363488.1">
    <property type="nucleotide sequence ID" value="NZ_BLXZ01000014.1"/>
</dbReference>
<keyword evidence="3" id="KW-1185">Reference proteome</keyword>
<evidence type="ECO:0000259" key="1">
    <source>
        <dbReference type="Pfam" id="PF00669"/>
    </source>
</evidence>
<dbReference type="GO" id="GO:0005198">
    <property type="term" value="F:structural molecule activity"/>
    <property type="evidence" value="ECO:0007669"/>
    <property type="project" value="InterPro"/>
</dbReference>
<gene>
    <name evidence="2" type="ORF">GMLC_44530</name>
</gene>
<dbReference type="Gene3D" id="1.20.1330.10">
    <property type="entry name" value="f41 fragment of flagellin, N-terminal domain"/>
    <property type="match status" value="1"/>
</dbReference>
<dbReference type="SUPFAM" id="SSF64518">
    <property type="entry name" value="Phase 1 flagellin"/>
    <property type="match status" value="1"/>
</dbReference>
<dbReference type="Pfam" id="PF00669">
    <property type="entry name" value="Flagellin_N"/>
    <property type="match status" value="1"/>
</dbReference>
<dbReference type="InterPro" id="IPR001492">
    <property type="entry name" value="Flagellin"/>
</dbReference>
<feature type="domain" description="Flagellin N-terminal" evidence="1">
    <location>
        <begin position="15"/>
        <end position="143"/>
    </location>
</feature>